<dbReference type="EnsemblMetazoa" id="XM_022800117">
    <property type="protein sequence ID" value="XP_022655852"/>
    <property type="gene ID" value="LOC111248205"/>
</dbReference>
<accession>A0A7M7JRV6</accession>
<dbReference type="PANTHER" id="PTHR21664:SF1">
    <property type="entry name" value="NUDC DOMAIN-CONTAINING PROTEIN 1"/>
    <property type="match status" value="1"/>
</dbReference>
<evidence type="ECO:0000256" key="1">
    <source>
        <dbReference type="ARBA" id="ARBA00004123"/>
    </source>
</evidence>
<proteinExistence type="predicted"/>
<dbReference type="InterPro" id="IPR037895">
    <property type="entry name" value="NUDCD1"/>
</dbReference>
<dbReference type="OMA" id="SIEIKIC"/>
<dbReference type="InParanoid" id="A0A7M7JRV6"/>
<dbReference type="InterPro" id="IPR007052">
    <property type="entry name" value="CS_dom"/>
</dbReference>
<dbReference type="AlphaFoldDB" id="A0A7M7JRV6"/>
<evidence type="ECO:0000313" key="7">
    <source>
        <dbReference type="EnsemblMetazoa" id="XP_022655852"/>
    </source>
</evidence>
<dbReference type="CDD" id="cd06467">
    <property type="entry name" value="p23_NUDC_like"/>
    <property type="match status" value="1"/>
</dbReference>
<dbReference type="Gene3D" id="2.60.40.790">
    <property type="match status" value="1"/>
</dbReference>
<evidence type="ECO:0000313" key="8">
    <source>
        <dbReference type="Proteomes" id="UP000594260"/>
    </source>
</evidence>
<name>A0A7M7JRV6_VARDE</name>
<dbReference type="KEGG" id="vde:111248205"/>
<keyword evidence="4" id="KW-0963">Cytoplasm</keyword>
<sequence>MSSDNPVNCTINELRPNRRFLDPNFDCYRLASDQPQILQHKLKEKIASPAELTTDQFGLCHVELRSKLNALVYDVFHPGSVFYIAQYSLFHVRYENERLSEPNVVLCLSPNNPPVDVDQSESNFLFVNNEFGVILNRQGTIDLLRTEQRQLGKPFTKLLSSETGINEGVLLAAKGRVCLENQCTQVDILICSVKEKKPDESAEYPETVHFLSWLDWLTFERAPVAESESSSTDWQLNRRRKLYGTAVPKSATFLYNSRGSHLLICSECQYKFKYDSKTAVTVSKQVQYTSEKDLTSPVYTYMQNNEDVVVMFRLQPDTSKRDVNVDIKPSSIEIKICGETVLDGVLEAVVDSGASTWSIVDDKLEVTLVKCRAQRWPRVVKGTTKGEEVFDAAYLDEVGIMFYRTPL</sequence>
<keyword evidence="5" id="KW-0539">Nucleus</keyword>
<evidence type="ECO:0000256" key="4">
    <source>
        <dbReference type="ARBA" id="ARBA00022490"/>
    </source>
</evidence>
<evidence type="ECO:0000256" key="5">
    <source>
        <dbReference type="ARBA" id="ARBA00023242"/>
    </source>
</evidence>
<dbReference type="OrthoDB" id="428655at2759"/>
<dbReference type="PANTHER" id="PTHR21664">
    <property type="entry name" value="CHRONIC MYELOGENOUS LEUKEMIA TUMOR ANTIGEN 66"/>
    <property type="match status" value="1"/>
</dbReference>
<evidence type="ECO:0000256" key="2">
    <source>
        <dbReference type="ARBA" id="ARBA00004496"/>
    </source>
</evidence>
<evidence type="ECO:0000259" key="6">
    <source>
        <dbReference type="PROSITE" id="PS51203"/>
    </source>
</evidence>
<dbReference type="InterPro" id="IPR008978">
    <property type="entry name" value="HSP20-like_chaperone"/>
</dbReference>
<comment type="subcellular location">
    <subcellularLocation>
        <location evidence="2">Cytoplasm</location>
    </subcellularLocation>
    <subcellularLocation>
        <location evidence="1">Nucleus</location>
    </subcellularLocation>
</comment>
<feature type="domain" description="CS" evidence="6">
    <location>
        <begin position="294"/>
        <end position="380"/>
    </location>
</feature>
<dbReference type="Proteomes" id="UP000594260">
    <property type="component" value="Unplaced"/>
</dbReference>
<dbReference type="PROSITE" id="PS51203">
    <property type="entry name" value="CS"/>
    <property type="match status" value="1"/>
</dbReference>
<dbReference type="GO" id="GO:0005634">
    <property type="term" value="C:nucleus"/>
    <property type="evidence" value="ECO:0007669"/>
    <property type="project" value="UniProtKB-SubCell"/>
</dbReference>
<dbReference type="GeneID" id="111248205"/>
<protein>
    <recommendedName>
        <fullName evidence="3">NudC domain-containing protein 1</fullName>
    </recommendedName>
</protein>
<evidence type="ECO:0000256" key="3">
    <source>
        <dbReference type="ARBA" id="ARBA00018915"/>
    </source>
</evidence>
<organism evidence="7 8">
    <name type="scientific">Varroa destructor</name>
    <name type="common">Honeybee mite</name>
    <dbReference type="NCBI Taxonomy" id="109461"/>
    <lineage>
        <taxon>Eukaryota</taxon>
        <taxon>Metazoa</taxon>
        <taxon>Ecdysozoa</taxon>
        <taxon>Arthropoda</taxon>
        <taxon>Chelicerata</taxon>
        <taxon>Arachnida</taxon>
        <taxon>Acari</taxon>
        <taxon>Parasitiformes</taxon>
        <taxon>Mesostigmata</taxon>
        <taxon>Gamasina</taxon>
        <taxon>Dermanyssoidea</taxon>
        <taxon>Varroidae</taxon>
        <taxon>Varroa</taxon>
    </lineage>
</organism>
<dbReference type="Pfam" id="PF04969">
    <property type="entry name" value="CS"/>
    <property type="match status" value="1"/>
</dbReference>
<reference evidence="7" key="1">
    <citation type="submission" date="2021-01" db="UniProtKB">
        <authorList>
            <consortium name="EnsemblMetazoa"/>
        </authorList>
    </citation>
    <scope>IDENTIFICATION</scope>
</reference>
<dbReference type="FunCoup" id="A0A7M7JRV6">
    <property type="interactions" value="1492"/>
</dbReference>
<dbReference type="SUPFAM" id="SSF49764">
    <property type="entry name" value="HSP20-like chaperones"/>
    <property type="match status" value="1"/>
</dbReference>
<dbReference type="RefSeq" id="XP_022655852.1">
    <property type="nucleotide sequence ID" value="XM_022800117.1"/>
</dbReference>
<keyword evidence="8" id="KW-1185">Reference proteome</keyword>
<dbReference type="GO" id="GO:0005737">
    <property type="term" value="C:cytoplasm"/>
    <property type="evidence" value="ECO:0007669"/>
    <property type="project" value="UniProtKB-SubCell"/>
</dbReference>